<accession>A0A4R6PYI8</accession>
<evidence type="ECO:0000313" key="2">
    <source>
        <dbReference type="EMBL" id="TDP49849.1"/>
    </source>
</evidence>
<comment type="caution">
    <text evidence="2">The sequence shown here is derived from an EMBL/GenBank/DDBJ whole genome shotgun (WGS) entry which is preliminary data.</text>
</comment>
<organism evidence="2 3">
    <name type="scientific">Aminicella lysinilytica</name>
    <dbReference type="NCBI Taxonomy" id="433323"/>
    <lineage>
        <taxon>Bacteria</taxon>
        <taxon>Bacillati</taxon>
        <taxon>Bacillota</taxon>
        <taxon>Clostridia</taxon>
        <taxon>Peptostreptococcales</taxon>
        <taxon>Anaerovoracaceae</taxon>
        <taxon>Aminicella</taxon>
    </lineage>
</organism>
<dbReference type="PROSITE" id="PS52050">
    <property type="entry name" value="WYL"/>
    <property type="match status" value="1"/>
</dbReference>
<protein>
    <submittedName>
        <fullName evidence="2">WYL domain-containing protein</fullName>
    </submittedName>
</protein>
<proteinExistence type="predicted"/>
<sequence length="240" mass="27903">MIDAVSSSRFITREKSDILIRKLSGFASKYDAEKLVRHIYTAERLKSANAGIYYIVDCITDSINEEKKVQFQYSDYTAEKVKVLRHDGELYVVSPYALIWDDNHYYMVGYYDKREDINVFRVDRINGLEISDERAVLAPASFNIDDFAQQVFNMFTGEKQEVILECHNDLMKSVIDQFGEDVVTWKITADTFRTKAYVCTSQTFYSWVFQFAGKMKLISPGPVVEEYKKMLEKALMHMSI</sequence>
<dbReference type="Pfam" id="PF13280">
    <property type="entry name" value="WYL"/>
    <property type="match status" value="1"/>
</dbReference>
<gene>
    <name evidence="2" type="ORF">EV211_14313</name>
</gene>
<evidence type="ECO:0000313" key="3">
    <source>
        <dbReference type="Proteomes" id="UP000295500"/>
    </source>
</evidence>
<dbReference type="Proteomes" id="UP000295500">
    <property type="component" value="Unassembled WGS sequence"/>
</dbReference>
<dbReference type="InterPro" id="IPR051534">
    <property type="entry name" value="CBASS_pafABC_assoc_protein"/>
</dbReference>
<dbReference type="InterPro" id="IPR026881">
    <property type="entry name" value="WYL_dom"/>
</dbReference>
<reference evidence="2 3" key="1">
    <citation type="submission" date="2019-03" db="EMBL/GenBank/DDBJ databases">
        <title>Genomic Encyclopedia of Type Strains, Phase IV (KMG-IV): sequencing the most valuable type-strain genomes for metagenomic binning, comparative biology and taxonomic classification.</title>
        <authorList>
            <person name="Goeker M."/>
        </authorList>
    </citation>
    <scope>NUCLEOTIDE SEQUENCE [LARGE SCALE GENOMIC DNA]</scope>
    <source>
        <strain evidence="2 3">DSM 28287</strain>
    </source>
</reference>
<dbReference type="PANTHER" id="PTHR34580:SF1">
    <property type="entry name" value="PROTEIN PAFC"/>
    <property type="match status" value="1"/>
</dbReference>
<dbReference type="EMBL" id="SNXO01000043">
    <property type="protein sequence ID" value="TDP49849.1"/>
    <property type="molecule type" value="Genomic_DNA"/>
</dbReference>
<dbReference type="PANTHER" id="PTHR34580">
    <property type="match status" value="1"/>
</dbReference>
<dbReference type="AlphaFoldDB" id="A0A4R6PYI8"/>
<name>A0A4R6PYI8_9FIRM</name>
<feature type="domain" description="WYL" evidence="1">
    <location>
        <begin position="58"/>
        <end position="129"/>
    </location>
</feature>
<keyword evidence="3" id="KW-1185">Reference proteome</keyword>
<evidence type="ECO:0000259" key="1">
    <source>
        <dbReference type="Pfam" id="PF13280"/>
    </source>
</evidence>